<dbReference type="PANTHER" id="PTHR34406">
    <property type="entry name" value="PROTEIN YCEI"/>
    <property type="match status" value="1"/>
</dbReference>
<dbReference type="Proteomes" id="UP000288794">
    <property type="component" value="Unassembled WGS sequence"/>
</dbReference>
<dbReference type="InterPro" id="IPR036761">
    <property type="entry name" value="TTHA0802/YceI-like_sf"/>
</dbReference>
<dbReference type="Gene3D" id="2.40.128.110">
    <property type="entry name" value="Lipid/polyisoprenoid-binding, YceI-like"/>
    <property type="match status" value="1"/>
</dbReference>
<name>A0A443IHT9_9GAMM</name>
<dbReference type="Pfam" id="PF04264">
    <property type="entry name" value="YceI"/>
    <property type="match status" value="1"/>
</dbReference>
<dbReference type="RefSeq" id="WP_128174417.1">
    <property type="nucleotide sequence ID" value="NZ_CP071409.1"/>
</dbReference>
<dbReference type="InterPro" id="IPR007372">
    <property type="entry name" value="Lipid/polyisoprenoid-bd_YceI"/>
</dbReference>
<sequence>MWTLHRTTALLFFTGALYSSTALATQHSYQIDSASASGKLSWLLFNVAHSGADFAEVSGNIVLNPEDSTDDKITVHIPVGSIDSHNALLNKQLKSESFFDQQNYPEALFESQRVVKLTGDHYQIYGSLKIKGIVRQVMLNATLDQGNPAKMLASHQHIGFTASTSIHRSWYAMTQYRPMVSDVIDIAIAAQATER</sequence>
<keyword evidence="4" id="KW-1185">Reference proteome</keyword>
<keyword evidence="1" id="KW-0732">Signal</keyword>
<protein>
    <recommendedName>
        <fullName evidence="2">Lipid/polyisoprenoid-binding YceI-like domain-containing protein</fullName>
    </recommendedName>
</protein>
<dbReference type="SMART" id="SM00867">
    <property type="entry name" value="YceI"/>
    <property type="match status" value="1"/>
</dbReference>
<dbReference type="PANTHER" id="PTHR34406:SF1">
    <property type="entry name" value="PROTEIN YCEI"/>
    <property type="match status" value="1"/>
</dbReference>
<feature type="chain" id="PRO_5019391769" description="Lipid/polyisoprenoid-binding YceI-like domain-containing protein" evidence="1">
    <location>
        <begin position="25"/>
        <end position="195"/>
    </location>
</feature>
<proteinExistence type="predicted"/>
<dbReference type="AlphaFoldDB" id="A0A443IHT9"/>
<evidence type="ECO:0000256" key="1">
    <source>
        <dbReference type="SAM" id="SignalP"/>
    </source>
</evidence>
<feature type="domain" description="Lipid/polyisoprenoid-binding YceI-like" evidence="2">
    <location>
        <begin position="28"/>
        <end position="193"/>
    </location>
</feature>
<gene>
    <name evidence="3" type="ORF">ED28_00980</name>
</gene>
<evidence type="ECO:0000313" key="3">
    <source>
        <dbReference type="EMBL" id="RWR03590.1"/>
    </source>
</evidence>
<dbReference type="EMBL" id="JMEE01000001">
    <property type="protein sequence ID" value="RWR03590.1"/>
    <property type="molecule type" value="Genomic_DNA"/>
</dbReference>
<feature type="signal peptide" evidence="1">
    <location>
        <begin position="1"/>
        <end position="24"/>
    </location>
</feature>
<accession>A0A443IHT9</accession>
<evidence type="ECO:0000259" key="2">
    <source>
        <dbReference type="SMART" id="SM00867"/>
    </source>
</evidence>
<reference evidence="3 4" key="1">
    <citation type="submission" date="2014-04" db="EMBL/GenBank/DDBJ databases">
        <title>Draft genome sequence of Pantoea beijingensis strain LMG 27579, an emerging pathogen to Pleurotus eryngii with potential industrial application.</title>
        <authorList>
            <person name="Xu F."/>
            <person name="Liu Y."/>
            <person name="Wang S."/>
            <person name="Yin Y."/>
            <person name="Ma Y."/>
            <person name="Zhao S."/>
            <person name="Rong C."/>
        </authorList>
    </citation>
    <scope>NUCLEOTIDE SEQUENCE [LARGE SCALE GENOMIC DNA]</scope>
    <source>
        <strain evidence="3 4">LMG 27579</strain>
    </source>
</reference>
<comment type="caution">
    <text evidence="3">The sequence shown here is derived from an EMBL/GenBank/DDBJ whole genome shotgun (WGS) entry which is preliminary data.</text>
</comment>
<dbReference type="SUPFAM" id="SSF101874">
    <property type="entry name" value="YceI-like"/>
    <property type="match status" value="1"/>
</dbReference>
<organism evidence="3 4">
    <name type="scientific">[Pantoea] beijingensis</name>
    <dbReference type="NCBI Taxonomy" id="1324864"/>
    <lineage>
        <taxon>Bacteria</taxon>
        <taxon>Pseudomonadati</taxon>
        <taxon>Pseudomonadota</taxon>
        <taxon>Gammaproteobacteria</taxon>
        <taxon>Enterobacterales</taxon>
        <taxon>Erwiniaceae</taxon>
        <taxon>Erwinia</taxon>
    </lineage>
</organism>
<evidence type="ECO:0000313" key="4">
    <source>
        <dbReference type="Proteomes" id="UP000288794"/>
    </source>
</evidence>